<organism evidence="3 4">
    <name type="scientific">Pseudodesulfovibrio senegalensis</name>
    <dbReference type="NCBI Taxonomy" id="1721087"/>
    <lineage>
        <taxon>Bacteria</taxon>
        <taxon>Pseudomonadati</taxon>
        <taxon>Thermodesulfobacteriota</taxon>
        <taxon>Desulfovibrionia</taxon>
        <taxon>Desulfovibrionales</taxon>
        <taxon>Desulfovibrionaceae</taxon>
    </lineage>
</organism>
<feature type="region of interest" description="Disordered" evidence="1">
    <location>
        <begin position="1"/>
        <end position="23"/>
    </location>
</feature>
<evidence type="ECO:0000313" key="4">
    <source>
        <dbReference type="Proteomes" id="UP000438699"/>
    </source>
</evidence>
<dbReference type="InterPro" id="IPR006675">
    <property type="entry name" value="HDIG_dom"/>
</dbReference>
<gene>
    <name evidence="3" type="ORF">F8A88_07585</name>
</gene>
<accession>A0A6N6N399</accession>
<comment type="caution">
    <text evidence="3">The sequence shown here is derived from an EMBL/GenBank/DDBJ whole genome shotgun (WGS) entry which is preliminary data.</text>
</comment>
<feature type="compositionally biased region" description="Low complexity" evidence="1">
    <location>
        <begin position="1"/>
        <end position="11"/>
    </location>
</feature>
<dbReference type="Pfam" id="PF01966">
    <property type="entry name" value="HD"/>
    <property type="match status" value="1"/>
</dbReference>
<proteinExistence type="predicted"/>
<feature type="domain" description="HD" evidence="2">
    <location>
        <begin position="46"/>
        <end position="156"/>
    </location>
</feature>
<evidence type="ECO:0000259" key="2">
    <source>
        <dbReference type="Pfam" id="PF01966"/>
    </source>
</evidence>
<sequence length="205" mass="23421">MTHTTTTNHWTLPEPPPSRTDIPVPDEEQCLALWDRFEMLDNIRRHSTCVADVATFLAQKAKDQGHDVDVQLVRASALLHDIAKTYAILHGGNHSQLGGAWMQEVTGNPVLSSGVTHHVYWPFAIDLENHFPQLAVLYADKRVRHDTVVSIADRFEDLIERYGSTEYIRRRIQATMDQALEVETAFTRFIKVDLNEHTFDCGRME</sequence>
<dbReference type="InterPro" id="IPR003607">
    <property type="entry name" value="HD/PDEase_dom"/>
</dbReference>
<protein>
    <submittedName>
        <fullName evidence="3">HD domain-containing protein</fullName>
    </submittedName>
</protein>
<reference evidence="3 4" key="1">
    <citation type="journal article" date="2017" name="Int. J. Syst. Evol. Microbiol.">
        <title>Desulfovibrio senegalensis sp. nov., a mesophilic sulfate reducer isolated from marine sediment.</title>
        <authorList>
            <person name="Thioye A."/>
            <person name="Gam Z.B.A."/>
            <person name="Mbengue M."/>
            <person name="Cayol J.L."/>
            <person name="Joseph-Bartoli M."/>
            <person name="Toure-Kane C."/>
            <person name="Labat M."/>
        </authorList>
    </citation>
    <scope>NUCLEOTIDE SEQUENCE [LARGE SCALE GENOMIC DNA]</scope>
    <source>
        <strain evidence="3 4">DSM 101509</strain>
    </source>
</reference>
<name>A0A6N6N399_9BACT</name>
<dbReference type="OrthoDB" id="5431498at2"/>
<dbReference type="Proteomes" id="UP000438699">
    <property type="component" value="Unassembled WGS sequence"/>
</dbReference>
<dbReference type="Gene3D" id="1.10.3210.10">
    <property type="entry name" value="Hypothetical protein af1432"/>
    <property type="match status" value="1"/>
</dbReference>
<dbReference type="EMBL" id="WAIE01000002">
    <property type="protein sequence ID" value="KAB1442305.1"/>
    <property type="molecule type" value="Genomic_DNA"/>
</dbReference>
<evidence type="ECO:0000313" key="3">
    <source>
        <dbReference type="EMBL" id="KAB1442305.1"/>
    </source>
</evidence>
<dbReference type="SUPFAM" id="SSF109604">
    <property type="entry name" value="HD-domain/PDEase-like"/>
    <property type="match status" value="1"/>
</dbReference>
<dbReference type="AlphaFoldDB" id="A0A6N6N399"/>
<evidence type="ECO:0000256" key="1">
    <source>
        <dbReference type="SAM" id="MobiDB-lite"/>
    </source>
</evidence>
<dbReference type="RefSeq" id="WP_151150526.1">
    <property type="nucleotide sequence ID" value="NZ_WAIE01000002.1"/>
</dbReference>
<dbReference type="NCBIfam" id="TIGR00277">
    <property type="entry name" value="HDIG"/>
    <property type="match status" value="1"/>
</dbReference>
<dbReference type="CDD" id="cd00077">
    <property type="entry name" value="HDc"/>
    <property type="match status" value="1"/>
</dbReference>
<dbReference type="InterPro" id="IPR006674">
    <property type="entry name" value="HD_domain"/>
</dbReference>
<keyword evidence="4" id="KW-1185">Reference proteome</keyword>